<evidence type="ECO:0000313" key="1">
    <source>
        <dbReference type="EMBL" id="GAA0336110.1"/>
    </source>
</evidence>
<organism evidence="1 2">
    <name type="scientific">Bacillus carboniphilus</name>
    <dbReference type="NCBI Taxonomy" id="86663"/>
    <lineage>
        <taxon>Bacteria</taxon>
        <taxon>Bacillati</taxon>
        <taxon>Bacillota</taxon>
        <taxon>Bacilli</taxon>
        <taxon>Bacillales</taxon>
        <taxon>Bacillaceae</taxon>
        <taxon>Bacillus</taxon>
    </lineage>
</organism>
<keyword evidence="2" id="KW-1185">Reference proteome</keyword>
<reference evidence="1 2" key="1">
    <citation type="journal article" date="2019" name="Int. J. Syst. Evol. Microbiol.">
        <title>The Global Catalogue of Microorganisms (GCM) 10K type strain sequencing project: providing services to taxonomists for standard genome sequencing and annotation.</title>
        <authorList>
            <consortium name="The Broad Institute Genomics Platform"/>
            <consortium name="The Broad Institute Genome Sequencing Center for Infectious Disease"/>
            <person name="Wu L."/>
            <person name="Ma J."/>
        </authorList>
    </citation>
    <scope>NUCLEOTIDE SEQUENCE [LARGE SCALE GENOMIC DNA]</scope>
    <source>
        <strain evidence="1 2">JCM 9731</strain>
    </source>
</reference>
<proteinExistence type="predicted"/>
<comment type="caution">
    <text evidence="1">The sequence shown here is derived from an EMBL/GenBank/DDBJ whole genome shotgun (WGS) entry which is preliminary data.</text>
</comment>
<gene>
    <name evidence="1" type="ORF">GCM10008967_28150</name>
</gene>
<sequence>MKIIKNKVVILIGVIFVLAISIGTNIYQSVQIHSFYQSFTKSSVYTMKIHIKSSKEILGDAIKVNVINSQDLYTLHKSFMFLTFQSEELEYLSKTKNGLEFSPYSTNNFTSISNFFIHKYVNYPGSKEDPIVLDEKLSRQIETIHKLTEESFLILDNESVEFEEILNRLSQRIEDFTNSLEVNDIAF</sequence>
<dbReference type="RefSeq" id="WP_343800100.1">
    <property type="nucleotide sequence ID" value="NZ_BAAADJ010000044.1"/>
</dbReference>
<dbReference type="EMBL" id="BAAADJ010000044">
    <property type="protein sequence ID" value="GAA0336110.1"/>
    <property type="molecule type" value="Genomic_DNA"/>
</dbReference>
<protein>
    <submittedName>
        <fullName evidence="1">Uncharacterized protein</fullName>
    </submittedName>
</protein>
<dbReference type="Proteomes" id="UP001500782">
    <property type="component" value="Unassembled WGS sequence"/>
</dbReference>
<name>A0ABN0WFR9_9BACI</name>
<accession>A0ABN0WFR9</accession>
<evidence type="ECO:0000313" key="2">
    <source>
        <dbReference type="Proteomes" id="UP001500782"/>
    </source>
</evidence>